<name>A0A6J8EDQ4_MYTCO</name>
<dbReference type="Pfam" id="PF18738">
    <property type="entry name" value="HEPN_DZIP3"/>
    <property type="match status" value="1"/>
</dbReference>
<evidence type="ECO:0000313" key="2">
    <source>
        <dbReference type="EMBL" id="CAC5418428.1"/>
    </source>
</evidence>
<reference evidence="2 3" key="1">
    <citation type="submission" date="2020-06" db="EMBL/GenBank/DDBJ databases">
        <authorList>
            <person name="Li R."/>
            <person name="Bekaert M."/>
        </authorList>
    </citation>
    <scope>NUCLEOTIDE SEQUENCE [LARGE SCALE GENOMIC DNA]</scope>
    <source>
        <strain evidence="3">wild</strain>
    </source>
</reference>
<evidence type="ECO:0000259" key="1">
    <source>
        <dbReference type="Pfam" id="PF18738"/>
    </source>
</evidence>
<dbReference type="InterPro" id="IPR041249">
    <property type="entry name" value="HEPN_DZIP3"/>
</dbReference>
<keyword evidence="3" id="KW-1185">Reference proteome</keyword>
<sequence length="306" mass="35297">MSALLQFELPASGHSECQHPAYWGCQQLEYSGCQHLQKKKDAKADHKGFLASQLYLDVTTLYVQAVSKDFDIRLMMVLLKNLTDLNIADVFPHKDDLTVDADLSRIKYLRNKIVQNSDRSITDEDFVDDWKHLSEAVERVGDGAYKKVCEELKNLKPTLLHVQEYLNSENLQSNQGEISTDSMSELYLENEVNNLLARDAVRRIFDKQFPPLKLGREIEAHRKELAVLKEERKITQSEWEDLFPTDKESLSSSRLDIKVMIILLSSTSFKDKDVFKTIENLQHHLSRPEYDDRAIKKAIKEINEAA</sequence>
<proteinExistence type="predicted"/>
<gene>
    <name evidence="2" type="ORF">MCOR_50865</name>
</gene>
<organism evidence="2 3">
    <name type="scientific">Mytilus coruscus</name>
    <name type="common">Sea mussel</name>
    <dbReference type="NCBI Taxonomy" id="42192"/>
    <lineage>
        <taxon>Eukaryota</taxon>
        <taxon>Metazoa</taxon>
        <taxon>Spiralia</taxon>
        <taxon>Lophotrochozoa</taxon>
        <taxon>Mollusca</taxon>
        <taxon>Bivalvia</taxon>
        <taxon>Autobranchia</taxon>
        <taxon>Pteriomorphia</taxon>
        <taxon>Mytilida</taxon>
        <taxon>Mytiloidea</taxon>
        <taxon>Mytilidae</taxon>
        <taxon>Mytilinae</taxon>
        <taxon>Mytilus</taxon>
    </lineage>
</organism>
<protein>
    <recommendedName>
        <fullName evidence="1">DZIP3-like HEPN domain-containing protein</fullName>
    </recommendedName>
</protein>
<accession>A0A6J8EDQ4</accession>
<dbReference type="Proteomes" id="UP000507470">
    <property type="component" value="Unassembled WGS sequence"/>
</dbReference>
<feature type="domain" description="DZIP3-like HEPN" evidence="1">
    <location>
        <begin position="64"/>
        <end position="154"/>
    </location>
</feature>
<evidence type="ECO:0000313" key="3">
    <source>
        <dbReference type="Proteomes" id="UP000507470"/>
    </source>
</evidence>
<dbReference type="AlphaFoldDB" id="A0A6J8EDQ4"/>
<dbReference type="OrthoDB" id="10590896at2759"/>
<dbReference type="EMBL" id="CACVKT020008919">
    <property type="protein sequence ID" value="CAC5418428.1"/>
    <property type="molecule type" value="Genomic_DNA"/>
</dbReference>